<keyword evidence="3" id="KW-1185">Reference proteome</keyword>
<reference evidence="2 3" key="1">
    <citation type="journal article" date="2014" name="PLoS ONE">
        <title>Genome Information of Methylobacterium oryzae, a Plant-Probiotic Methylotroph in the Phyllosphere.</title>
        <authorList>
            <person name="Kwak M.J."/>
            <person name="Jeong H."/>
            <person name="Madhaiyan M."/>
            <person name="Lee Y."/>
            <person name="Sa T.M."/>
            <person name="Oh T.K."/>
            <person name="Kim J.F."/>
        </authorList>
    </citation>
    <scope>NUCLEOTIDE SEQUENCE [LARGE SCALE GENOMIC DNA]</scope>
    <source>
        <strain evidence="2 3">CBMB20</strain>
    </source>
</reference>
<protein>
    <submittedName>
        <fullName evidence="2">Protein of unassigned function</fullName>
    </submittedName>
</protein>
<accession>A0A089NK54</accession>
<dbReference type="AlphaFoldDB" id="A0A089NK54"/>
<organism evidence="2 3">
    <name type="scientific">Methylobacterium oryzae CBMB20</name>
    <dbReference type="NCBI Taxonomy" id="693986"/>
    <lineage>
        <taxon>Bacteria</taxon>
        <taxon>Pseudomonadati</taxon>
        <taxon>Pseudomonadota</taxon>
        <taxon>Alphaproteobacteria</taxon>
        <taxon>Hyphomicrobiales</taxon>
        <taxon>Methylobacteriaceae</taxon>
        <taxon>Methylobacterium</taxon>
    </lineage>
</organism>
<dbReference type="EMBL" id="CP003811">
    <property type="protein sequence ID" value="AIQ88276.1"/>
    <property type="molecule type" value="Genomic_DNA"/>
</dbReference>
<dbReference type="RefSeq" id="WP_158498435.1">
    <property type="nucleotide sequence ID" value="NZ_CP003811.1"/>
</dbReference>
<dbReference type="KEGG" id="mor:MOC_0521"/>
<dbReference type="Proteomes" id="UP000029492">
    <property type="component" value="Chromosome"/>
</dbReference>
<feature type="region of interest" description="Disordered" evidence="1">
    <location>
        <begin position="1"/>
        <end position="24"/>
    </location>
</feature>
<gene>
    <name evidence="2" type="ORF">MOC_0521</name>
</gene>
<evidence type="ECO:0000313" key="3">
    <source>
        <dbReference type="Proteomes" id="UP000029492"/>
    </source>
</evidence>
<sequence>MVTGTAPVAAQSSPSSPGAVLPEQGFATHDLRAAAALQRSQTPIVTEALLKD</sequence>
<feature type="compositionally biased region" description="Low complexity" evidence="1">
    <location>
        <begin position="1"/>
        <end position="19"/>
    </location>
</feature>
<dbReference type="HOGENOM" id="CLU_3081712_0_0_5"/>
<dbReference type="STRING" id="693986.MOC_0521"/>
<name>A0A089NK54_9HYPH</name>
<evidence type="ECO:0000256" key="1">
    <source>
        <dbReference type="SAM" id="MobiDB-lite"/>
    </source>
</evidence>
<proteinExistence type="predicted"/>
<evidence type="ECO:0000313" key="2">
    <source>
        <dbReference type="EMBL" id="AIQ88276.1"/>
    </source>
</evidence>